<comment type="caution">
    <text evidence="3">The sequence shown here is derived from an EMBL/GenBank/DDBJ whole genome shotgun (WGS) entry which is preliminary data.</text>
</comment>
<dbReference type="PANTHER" id="PTHR42733">
    <property type="entry name" value="DJ-1 PROTEIN"/>
    <property type="match status" value="1"/>
</dbReference>
<dbReference type="eggNOG" id="COG0693">
    <property type="taxonomic scope" value="Bacteria"/>
</dbReference>
<dbReference type="OrthoDB" id="9792284at2"/>
<keyword evidence="3" id="KW-0378">Hydrolase</keyword>
<accession>A0A0T5XB47</accession>
<evidence type="ECO:0000259" key="2">
    <source>
        <dbReference type="Pfam" id="PF01965"/>
    </source>
</evidence>
<keyword evidence="3" id="KW-0645">Protease</keyword>
<dbReference type="CDD" id="cd03134">
    <property type="entry name" value="GATase1_PfpI_like"/>
    <property type="match status" value="1"/>
</dbReference>
<dbReference type="InterPro" id="IPR029062">
    <property type="entry name" value="Class_I_gatase-like"/>
</dbReference>
<protein>
    <submittedName>
        <fullName evidence="3">Intracellular protease 1</fullName>
    </submittedName>
</protein>
<dbReference type="Pfam" id="PF01965">
    <property type="entry name" value="DJ-1_PfpI"/>
    <property type="match status" value="1"/>
</dbReference>
<name>A0A0T5XB47_9BACT</name>
<dbReference type="PANTHER" id="PTHR42733:SF13">
    <property type="entry name" value="DJ-1_PFPI DOMAIN-CONTAINING PROTEIN"/>
    <property type="match status" value="1"/>
</dbReference>
<evidence type="ECO:0000313" key="3">
    <source>
        <dbReference type="EMBL" id="KRT35576.1"/>
    </source>
</evidence>
<dbReference type="Proteomes" id="UP000005273">
    <property type="component" value="Unassembled WGS sequence"/>
</dbReference>
<dbReference type="AlphaFoldDB" id="A0A0T5XB47"/>
<proteinExistence type="inferred from homology"/>
<dbReference type="InterPro" id="IPR006286">
    <property type="entry name" value="C56_PfpI-like"/>
</dbReference>
<dbReference type="InterPro" id="IPR002818">
    <property type="entry name" value="DJ-1/PfpI"/>
</dbReference>
<comment type="similarity">
    <text evidence="1">Belongs to the peptidase C56 family.</text>
</comment>
<dbReference type="PROSITE" id="PS51276">
    <property type="entry name" value="PEPTIDASE_C56_PFPI"/>
    <property type="match status" value="1"/>
</dbReference>
<evidence type="ECO:0000313" key="4">
    <source>
        <dbReference type="Proteomes" id="UP000005273"/>
    </source>
</evidence>
<dbReference type="Gene3D" id="3.40.50.880">
    <property type="match status" value="1"/>
</dbReference>
<evidence type="ECO:0000256" key="1">
    <source>
        <dbReference type="ARBA" id="ARBA00008542"/>
    </source>
</evidence>
<dbReference type="GO" id="GO:0008233">
    <property type="term" value="F:peptidase activity"/>
    <property type="evidence" value="ECO:0007669"/>
    <property type="project" value="UniProtKB-KW"/>
</dbReference>
<dbReference type="EMBL" id="ACJX03000001">
    <property type="protein sequence ID" value="KRT35576.1"/>
    <property type="molecule type" value="Genomic_DNA"/>
</dbReference>
<sequence>MSELTGKRFLFFVDEEYEDLELWYPKIRLIEEGAEAVVAGPEKGKLYRGKHGYPCKSDVSFEEVNPDDFDGIVIPGGYAPDKIRRYQKALDIVRKLNEANKVVAFICHAGWVPISAGILKGKKATSVGAIKDDMVNAGVNWVDEAAVVDGNLISSRTPNDLPQFCRAIIEKASPSGCCR</sequence>
<gene>
    <name evidence="3" type="ORF">HMPREF1705_02809</name>
</gene>
<dbReference type="NCBIfam" id="TIGR01382">
    <property type="entry name" value="PfpI"/>
    <property type="match status" value="1"/>
</dbReference>
<organism evidence="3 4">
    <name type="scientific">Acetomicrobium hydrogeniformans ATCC BAA-1850</name>
    <dbReference type="NCBI Taxonomy" id="592015"/>
    <lineage>
        <taxon>Bacteria</taxon>
        <taxon>Thermotogati</taxon>
        <taxon>Synergistota</taxon>
        <taxon>Synergistia</taxon>
        <taxon>Synergistales</taxon>
        <taxon>Acetomicrobiaceae</taxon>
        <taxon>Acetomicrobium</taxon>
    </lineage>
</organism>
<dbReference type="STRING" id="592015.HMPREF1705_02809"/>
<keyword evidence="4" id="KW-1185">Reference proteome</keyword>
<feature type="domain" description="DJ-1/PfpI" evidence="2">
    <location>
        <begin position="7"/>
        <end position="170"/>
    </location>
</feature>
<reference evidence="4" key="1">
    <citation type="submission" date="2012-09" db="EMBL/GenBank/DDBJ databases">
        <authorList>
            <person name="Weinstock G."/>
            <person name="Sodergren E."/>
            <person name="Clifton S."/>
            <person name="Fulton L."/>
            <person name="Fulton B."/>
            <person name="Courtney L."/>
            <person name="Fronick C."/>
            <person name="Harrison M."/>
            <person name="Strong C."/>
            <person name="Farmer C."/>
            <person name="Delehaunty K."/>
            <person name="Markovic C."/>
            <person name="Hall O."/>
            <person name="Minx P."/>
            <person name="Tomlinson C."/>
            <person name="Mitreva M."/>
            <person name="Nelson J."/>
            <person name="Hou S."/>
            <person name="Wollam A."/>
            <person name="Pepin K.H."/>
            <person name="Johnson M."/>
            <person name="Bhonagiri V."/>
            <person name="Nash W.E."/>
            <person name="Suruliraj S."/>
            <person name="Warren W."/>
            <person name="Chinwalla A."/>
            <person name="Mardis E.R."/>
            <person name="Wilson R.K."/>
        </authorList>
    </citation>
    <scope>NUCLEOTIDE SEQUENCE [LARGE SCALE GENOMIC DNA]</scope>
    <source>
        <strain evidence="4">OS1</strain>
    </source>
</reference>
<dbReference type="GO" id="GO:0006508">
    <property type="term" value="P:proteolysis"/>
    <property type="evidence" value="ECO:0007669"/>
    <property type="project" value="UniProtKB-KW"/>
</dbReference>
<dbReference type="RefSeq" id="WP_009201719.1">
    <property type="nucleotide sequence ID" value="NZ_ACJX03000001.1"/>
</dbReference>
<dbReference type="SUPFAM" id="SSF52317">
    <property type="entry name" value="Class I glutamine amidotransferase-like"/>
    <property type="match status" value="1"/>
</dbReference>